<proteinExistence type="predicted"/>
<dbReference type="AlphaFoldDB" id="A0ABD1W8M6"/>
<evidence type="ECO:0000313" key="1">
    <source>
        <dbReference type="EMBL" id="KAL2545917.1"/>
    </source>
</evidence>
<sequence length="114" mass="12853">MRKEDDDGAIGQVAVFHVFTENTQNIENFLLLSEQVSIGFEVDQIFLPNKVPATLYDTNIQVFEDQLIPSKTYLMSNAALHIFVQHALAAEVIKEEYLNVLTRTGQKTGVSKPR</sequence>
<keyword evidence="2" id="KW-1185">Reference proteome</keyword>
<dbReference type="EMBL" id="JBFOLJ010000004">
    <property type="protein sequence ID" value="KAL2545917.1"/>
    <property type="molecule type" value="Genomic_DNA"/>
</dbReference>
<reference evidence="2" key="1">
    <citation type="submission" date="2024-07" db="EMBL/GenBank/DDBJ databases">
        <title>Two chromosome-level genome assemblies of Korean endemic species Abeliophyllum distichum and Forsythia ovata (Oleaceae).</title>
        <authorList>
            <person name="Jang H."/>
        </authorList>
    </citation>
    <scope>NUCLEOTIDE SEQUENCE [LARGE SCALE GENOMIC DNA]</scope>
</reference>
<organism evidence="1 2">
    <name type="scientific">Forsythia ovata</name>
    <dbReference type="NCBI Taxonomy" id="205694"/>
    <lineage>
        <taxon>Eukaryota</taxon>
        <taxon>Viridiplantae</taxon>
        <taxon>Streptophyta</taxon>
        <taxon>Embryophyta</taxon>
        <taxon>Tracheophyta</taxon>
        <taxon>Spermatophyta</taxon>
        <taxon>Magnoliopsida</taxon>
        <taxon>eudicotyledons</taxon>
        <taxon>Gunneridae</taxon>
        <taxon>Pentapetalae</taxon>
        <taxon>asterids</taxon>
        <taxon>lamiids</taxon>
        <taxon>Lamiales</taxon>
        <taxon>Oleaceae</taxon>
        <taxon>Forsythieae</taxon>
        <taxon>Forsythia</taxon>
    </lineage>
</organism>
<dbReference type="Proteomes" id="UP001604277">
    <property type="component" value="Unassembled WGS sequence"/>
</dbReference>
<name>A0ABD1W8M6_9LAMI</name>
<accession>A0ABD1W8M6</accession>
<protein>
    <submittedName>
        <fullName evidence="1">Uncharacterized protein</fullName>
    </submittedName>
</protein>
<evidence type="ECO:0000313" key="2">
    <source>
        <dbReference type="Proteomes" id="UP001604277"/>
    </source>
</evidence>
<gene>
    <name evidence="1" type="ORF">Fot_15150</name>
</gene>
<comment type="caution">
    <text evidence="1">The sequence shown here is derived from an EMBL/GenBank/DDBJ whole genome shotgun (WGS) entry which is preliminary data.</text>
</comment>